<evidence type="ECO:0000256" key="4">
    <source>
        <dbReference type="ARBA" id="ARBA00022705"/>
    </source>
</evidence>
<dbReference type="InterPro" id="IPR012763">
    <property type="entry name" value="DNA_pol_III_sug/sutau_N"/>
</dbReference>
<dbReference type="SUPFAM" id="SSF52540">
    <property type="entry name" value="P-loop containing nucleoside triphosphate hydrolases"/>
    <property type="match status" value="1"/>
</dbReference>
<comment type="similarity">
    <text evidence="1 11">Belongs to the DnaX/STICHEL family.</text>
</comment>
<dbReference type="NCBIfam" id="TIGR02397">
    <property type="entry name" value="dnaX_nterm"/>
    <property type="match status" value="1"/>
</dbReference>
<evidence type="ECO:0000313" key="14">
    <source>
        <dbReference type="EMBL" id="SMC54223.1"/>
    </source>
</evidence>
<dbReference type="Gene3D" id="3.30.300.150">
    <property type="entry name" value="DNA polymerase III, tau subunit, domain V"/>
    <property type="match status" value="1"/>
</dbReference>
<dbReference type="Gene3D" id="1.20.272.10">
    <property type="match status" value="1"/>
</dbReference>
<evidence type="ECO:0000256" key="3">
    <source>
        <dbReference type="ARBA" id="ARBA00022695"/>
    </source>
</evidence>
<dbReference type="GO" id="GO:0003887">
    <property type="term" value="F:DNA-directed DNA polymerase activity"/>
    <property type="evidence" value="ECO:0007669"/>
    <property type="project" value="UniProtKB-KW"/>
</dbReference>
<comment type="catalytic activity">
    <reaction evidence="10 11">
        <text>DNA(n) + a 2'-deoxyribonucleoside 5'-triphosphate = DNA(n+1) + diphosphate</text>
        <dbReference type="Rhea" id="RHEA:22508"/>
        <dbReference type="Rhea" id="RHEA-COMP:17339"/>
        <dbReference type="Rhea" id="RHEA-COMP:17340"/>
        <dbReference type="ChEBI" id="CHEBI:33019"/>
        <dbReference type="ChEBI" id="CHEBI:61560"/>
        <dbReference type="ChEBI" id="CHEBI:173112"/>
        <dbReference type="EC" id="2.7.7.7"/>
    </reaction>
</comment>
<keyword evidence="4 11" id="KW-0235">DNA replication</keyword>
<dbReference type="EC" id="2.7.7.7" evidence="11"/>
<sequence length="572" mass="62934">MSDFNLFETPSSAAPAGLALARKWRPRDFSTLVGQDHVVKALTHALDQNRLHHAWLFTGTRGVGKTTISRILAKSLNCVGSQEHPVLAPTSKPCGTCYVCQEIDAGRFVDYIEMDAASNRGVDDMAALLERSIYGPTSGRFKVFMIDEVHMLTNHAFNSMLKTLEEPPPHLKFILATTDPQKIPVTVLSRCLQFNLKQMPSPVIVEHLQDILGKEQINADAKALRIIAKSARGSMRDALSLTDQAIAYTSGEITEELVRNMLGSLDDAYLIRILDALASHHGQELVDISREMATMSMSFSIALQDLASLLQKVAMAQLIPNSILQEWPEAEAVEKMASSFSKEEVQLLYQIAITSRADLQMAPEEEVGFLMALLRMLAFKIDEGSNNSAPSPSVPPRVLTAKSTLMAQSSAAKPVIAEPEKKTLTQTKVTEETTPTSSSGNMNPAEWQNLVKKLPLKGLVGQFALQTALKSWVEQGGFINLHLTSELPQLATPFSVEKLTEALEQHLNRTVRIKVDVGESEHTVAKLEAKMQANEQLVVEASVVKDPYIQELQNIIGVKVIEGSIRPLRENN</sequence>
<evidence type="ECO:0000256" key="5">
    <source>
        <dbReference type="ARBA" id="ARBA00022723"/>
    </source>
</evidence>
<dbReference type="InterPro" id="IPR003593">
    <property type="entry name" value="AAA+_ATPase"/>
</dbReference>
<keyword evidence="5" id="KW-0479">Metal-binding</keyword>
<dbReference type="GO" id="GO:0003677">
    <property type="term" value="F:DNA binding"/>
    <property type="evidence" value="ECO:0007669"/>
    <property type="project" value="InterPro"/>
</dbReference>
<evidence type="ECO:0000256" key="10">
    <source>
        <dbReference type="ARBA" id="ARBA00049244"/>
    </source>
</evidence>
<dbReference type="Pfam" id="PF22608">
    <property type="entry name" value="DNAX_ATPase_lid"/>
    <property type="match status" value="1"/>
</dbReference>
<evidence type="ECO:0000256" key="11">
    <source>
        <dbReference type="RuleBase" id="RU364063"/>
    </source>
</evidence>
<keyword evidence="9 11" id="KW-0239">DNA-directed DNA polymerase</keyword>
<dbReference type="InterPro" id="IPR008921">
    <property type="entry name" value="DNA_pol3_clamp-load_cplx_C"/>
</dbReference>
<dbReference type="InterPro" id="IPR038249">
    <property type="entry name" value="PolIII_tau_V_sf"/>
</dbReference>
<dbReference type="STRING" id="1938817.SAMN06296008_10710"/>
<dbReference type="RefSeq" id="WP_084283536.1">
    <property type="nucleotide sequence ID" value="NZ_FWXJ01000007.1"/>
</dbReference>
<dbReference type="SUPFAM" id="SSF48019">
    <property type="entry name" value="post-AAA+ oligomerization domain-like"/>
    <property type="match status" value="1"/>
</dbReference>
<accession>A0A1W2A0Q9</accession>
<dbReference type="CDD" id="cd00009">
    <property type="entry name" value="AAA"/>
    <property type="match status" value="1"/>
</dbReference>
<dbReference type="FunFam" id="1.10.8.60:FF:000013">
    <property type="entry name" value="DNA polymerase III subunit gamma/tau"/>
    <property type="match status" value="1"/>
</dbReference>
<feature type="region of interest" description="Disordered" evidence="12">
    <location>
        <begin position="410"/>
        <end position="444"/>
    </location>
</feature>
<comment type="subunit">
    <text evidence="11">DNA polymerase III contains a core (composed of alpha, epsilon and theta chains) that associates with a tau subunit. This core dimerizes to form the POLIII' complex. PolIII' associates with the gamma complex (composed of gamma, delta, delta', psi and chi chains) and with the beta chain to form the complete DNA polymerase III complex.</text>
</comment>
<evidence type="ECO:0000256" key="2">
    <source>
        <dbReference type="ARBA" id="ARBA00022679"/>
    </source>
</evidence>
<keyword evidence="15" id="KW-1185">Reference proteome</keyword>
<dbReference type="EMBL" id="FWXJ01000007">
    <property type="protein sequence ID" value="SMC54223.1"/>
    <property type="molecule type" value="Genomic_DNA"/>
</dbReference>
<feature type="compositionally biased region" description="Low complexity" evidence="12">
    <location>
        <begin position="424"/>
        <end position="439"/>
    </location>
</feature>
<keyword evidence="8 11" id="KW-0067">ATP-binding</keyword>
<dbReference type="FunFam" id="3.40.50.300:FF:000014">
    <property type="entry name" value="DNA polymerase III subunit gamma/tau"/>
    <property type="match status" value="1"/>
</dbReference>
<dbReference type="GO" id="GO:0009360">
    <property type="term" value="C:DNA polymerase III complex"/>
    <property type="evidence" value="ECO:0007669"/>
    <property type="project" value="InterPro"/>
</dbReference>
<dbReference type="InterPro" id="IPR050238">
    <property type="entry name" value="DNA_Rep/Repair_Clamp_Loader"/>
</dbReference>
<keyword evidence="2 11" id="KW-0808">Transferase</keyword>
<reference evidence="14 15" key="1">
    <citation type="submission" date="2017-04" db="EMBL/GenBank/DDBJ databases">
        <authorList>
            <person name="Afonso C.L."/>
            <person name="Miller P.J."/>
            <person name="Scott M.A."/>
            <person name="Spackman E."/>
            <person name="Goraichik I."/>
            <person name="Dimitrov K.M."/>
            <person name="Suarez D.L."/>
            <person name="Swayne D.E."/>
        </authorList>
    </citation>
    <scope>NUCLEOTIDE SEQUENCE [LARGE SCALE GENOMIC DNA]</scope>
    <source>
        <strain evidence="14 15">VK13</strain>
    </source>
</reference>
<dbReference type="GO" id="GO:0046872">
    <property type="term" value="F:metal ion binding"/>
    <property type="evidence" value="ECO:0007669"/>
    <property type="project" value="UniProtKB-KW"/>
</dbReference>
<gene>
    <name evidence="11" type="primary">dnaX</name>
    <name evidence="14" type="ORF">SAMN06296008_10710</name>
</gene>
<keyword evidence="7" id="KW-0862">Zinc</keyword>
<dbReference type="PANTHER" id="PTHR11669:SF0">
    <property type="entry name" value="PROTEIN STICHEL-LIKE 2"/>
    <property type="match status" value="1"/>
</dbReference>
<dbReference type="GO" id="GO:0005524">
    <property type="term" value="F:ATP binding"/>
    <property type="evidence" value="ECO:0007669"/>
    <property type="project" value="UniProtKB-KW"/>
</dbReference>
<dbReference type="CDD" id="cd18137">
    <property type="entry name" value="HLD_clamp_pol_III_gamma_tau"/>
    <property type="match status" value="1"/>
</dbReference>
<comment type="function">
    <text evidence="11">DNA polymerase III is a complex, multichain enzyme responsible for most of the replicative synthesis in bacteria. This DNA polymerase also exhibits 3' to 5' exonuclease activity.</text>
</comment>
<dbReference type="OrthoDB" id="9810148at2"/>
<dbReference type="InterPro" id="IPR027417">
    <property type="entry name" value="P-loop_NTPase"/>
</dbReference>
<dbReference type="Gene3D" id="1.10.8.60">
    <property type="match status" value="1"/>
</dbReference>
<dbReference type="InterPro" id="IPR022754">
    <property type="entry name" value="DNA_pol_III_gamma-3"/>
</dbReference>
<keyword evidence="6 11" id="KW-0547">Nucleotide-binding</keyword>
<organism evidence="14 15">
    <name type="scientific">Polynucleobacter kasalickyi</name>
    <dbReference type="NCBI Taxonomy" id="1938817"/>
    <lineage>
        <taxon>Bacteria</taxon>
        <taxon>Pseudomonadati</taxon>
        <taxon>Pseudomonadota</taxon>
        <taxon>Betaproteobacteria</taxon>
        <taxon>Burkholderiales</taxon>
        <taxon>Burkholderiaceae</taxon>
        <taxon>Polynucleobacter</taxon>
    </lineage>
</organism>
<evidence type="ECO:0000259" key="13">
    <source>
        <dbReference type="SMART" id="SM00382"/>
    </source>
</evidence>
<dbReference type="Pfam" id="PF13177">
    <property type="entry name" value="DNA_pol3_delta2"/>
    <property type="match status" value="1"/>
</dbReference>
<dbReference type="Proteomes" id="UP000192708">
    <property type="component" value="Unassembled WGS sequence"/>
</dbReference>
<evidence type="ECO:0000313" key="15">
    <source>
        <dbReference type="Proteomes" id="UP000192708"/>
    </source>
</evidence>
<evidence type="ECO:0000256" key="12">
    <source>
        <dbReference type="SAM" id="MobiDB-lite"/>
    </source>
</evidence>
<evidence type="ECO:0000256" key="7">
    <source>
        <dbReference type="ARBA" id="ARBA00022833"/>
    </source>
</evidence>
<dbReference type="GO" id="GO:0006261">
    <property type="term" value="P:DNA-templated DNA replication"/>
    <property type="evidence" value="ECO:0007669"/>
    <property type="project" value="TreeGrafter"/>
</dbReference>
<dbReference type="AlphaFoldDB" id="A0A1W2A0Q9"/>
<feature type="domain" description="AAA+ ATPase" evidence="13">
    <location>
        <begin position="51"/>
        <end position="200"/>
    </location>
</feature>
<protein>
    <recommendedName>
        <fullName evidence="11">DNA polymerase III subunit gamma/tau</fullName>
        <ecNumber evidence="11">2.7.7.7</ecNumber>
    </recommendedName>
</protein>
<dbReference type="InterPro" id="IPR045085">
    <property type="entry name" value="HLD_clamp_pol_III_gamma_tau"/>
</dbReference>
<evidence type="ECO:0000256" key="8">
    <source>
        <dbReference type="ARBA" id="ARBA00022840"/>
    </source>
</evidence>
<name>A0A1W2A0Q9_9BURK</name>
<keyword evidence="3 11" id="KW-0548">Nucleotidyltransferase</keyword>
<dbReference type="SMART" id="SM00382">
    <property type="entry name" value="AAA"/>
    <property type="match status" value="1"/>
</dbReference>
<dbReference type="Pfam" id="PF12170">
    <property type="entry name" value="DNA_pol3_tau_5"/>
    <property type="match status" value="1"/>
</dbReference>
<dbReference type="PANTHER" id="PTHR11669">
    <property type="entry name" value="REPLICATION FACTOR C / DNA POLYMERASE III GAMMA-TAU SUBUNIT"/>
    <property type="match status" value="1"/>
</dbReference>
<evidence type="ECO:0000256" key="9">
    <source>
        <dbReference type="ARBA" id="ARBA00022932"/>
    </source>
</evidence>
<evidence type="ECO:0000256" key="1">
    <source>
        <dbReference type="ARBA" id="ARBA00006360"/>
    </source>
</evidence>
<evidence type="ECO:0000256" key="6">
    <source>
        <dbReference type="ARBA" id="ARBA00022741"/>
    </source>
</evidence>
<dbReference type="Pfam" id="PF12169">
    <property type="entry name" value="DNA_pol3_gamma3"/>
    <property type="match status" value="1"/>
</dbReference>
<dbReference type="Gene3D" id="3.40.50.300">
    <property type="entry name" value="P-loop containing nucleotide triphosphate hydrolases"/>
    <property type="match status" value="1"/>
</dbReference>
<dbReference type="InterPro" id="IPR021029">
    <property type="entry name" value="DNA_pol_III_tau_dom-5"/>
</dbReference>
<proteinExistence type="inferred from homology"/>